<dbReference type="InterPro" id="IPR041577">
    <property type="entry name" value="RT_RNaseH_2"/>
</dbReference>
<accession>A0AAP0G4N9</accession>
<dbReference type="Pfam" id="PF17919">
    <property type="entry name" value="RT_RNaseH_2"/>
    <property type="match status" value="1"/>
</dbReference>
<evidence type="ECO:0000313" key="3">
    <source>
        <dbReference type="EMBL" id="KAK8936851.1"/>
    </source>
</evidence>
<evidence type="ECO:0000313" key="4">
    <source>
        <dbReference type="Proteomes" id="UP001418222"/>
    </source>
</evidence>
<keyword evidence="4" id="KW-1185">Reference proteome</keyword>
<evidence type="ECO:0000259" key="1">
    <source>
        <dbReference type="Pfam" id="PF00078"/>
    </source>
</evidence>
<dbReference type="InterPro" id="IPR053134">
    <property type="entry name" value="RNA-dir_DNA_polymerase"/>
</dbReference>
<dbReference type="PANTHER" id="PTHR24559:SF444">
    <property type="entry name" value="REVERSE TRANSCRIPTASE DOMAIN-CONTAINING PROTEIN"/>
    <property type="match status" value="1"/>
</dbReference>
<dbReference type="AlphaFoldDB" id="A0AAP0G4N9"/>
<sequence length="341" mass="39522">MEPRELKELRSQLDDLLERGYIRPSSSPWGAPVLFVKKKDGSMRLCIDYRDLNKVTIKNKYTLPRVDDLFDQLKGSTVFSKIDLRSGYHQLKIKESDIPRTAFRTRYGNFEFLVMSFGLTNVHSALMDMMNRVFREYLDKFIIVFIDDILVYFKTREEHATHLRLTLSTLRQHQLYAKLVKCEFWLDRVAFMRHVISSDGLSVDPAKISAVMDWKQPSTPTEIRSFLGLAGYYRCFVKDFSSLDAPLINLTQKLVKFEWSDQCEQAFSELKQRLCSASVLALPSKGLDFSVYTDASGVGLRCVLMQEDRVIAYGSRQLKIHEHNYPTYDLEFAAVVFALKL</sequence>
<dbReference type="SUPFAM" id="SSF56672">
    <property type="entry name" value="DNA/RNA polymerases"/>
    <property type="match status" value="1"/>
</dbReference>
<evidence type="ECO:0008006" key="5">
    <source>
        <dbReference type="Google" id="ProtNLM"/>
    </source>
</evidence>
<dbReference type="EMBL" id="JBBWWQ010000010">
    <property type="protein sequence ID" value="KAK8936851.1"/>
    <property type="molecule type" value="Genomic_DNA"/>
</dbReference>
<dbReference type="FunFam" id="3.30.70.270:FF:000020">
    <property type="entry name" value="Transposon Tf2-6 polyprotein-like Protein"/>
    <property type="match status" value="1"/>
</dbReference>
<dbReference type="Pfam" id="PF00078">
    <property type="entry name" value="RVT_1"/>
    <property type="match status" value="1"/>
</dbReference>
<dbReference type="Gene3D" id="3.30.70.270">
    <property type="match status" value="2"/>
</dbReference>
<reference evidence="3 4" key="1">
    <citation type="journal article" date="2022" name="Nat. Plants">
        <title>Genomes of leafy and leafless Platanthera orchids illuminate the evolution of mycoheterotrophy.</title>
        <authorList>
            <person name="Li M.H."/>
            <person name="Liu K.W."/>
            <person name="Li Z."/>
            <person name="Lu H.C."/>
            <person name="Ye Q.L."/>
            <person name="Zhang D."/>
            <person name="Wang J.Y."/>
            <person name="Li Y.F."/>
            <person name="Zhong Z.M."/>
            <person name="Liu X."/>
            <person name="Yu X."/>
            <person name="Liu D.K."/>
            <person name="Tu X.D."/>
            <person name="Liu B."/>
            <person name="Hao Y."/>
            <person name="Liao X.Y."/>
            <person name="Jiang Y.T."/>
            <person name="Sun W.H."/>
            <person name="Chen J."/>
            <person name="Chen Y.Q."/>
            <person name="Ai Y."/>
            <person name="Zhai J.W."/>
            <person name="Wu S.S."/>
            <person name="Zhou Z."/>
            <person name="Hsiao Y.Y."/>
            <person name="Wu W.L."/>
            <person name="Chen Y.Y."/>
            <person name="Lin Y.F."/>
            <person name="Hsu J.L."/>
            <person name="Li C.Y."/>
            <person name="Wang Z.W."/>
            <person name="Zhao X."/>
            <person name="Zhong W.Y."/>
            <person name="Ma X.K."/>
            <person name="Ma L."/>
            <person name="Huang J."/>
            <person name="Chen G.Z."/>
            <person name="Huang M.Z."/>
            <person name="Huang L."/>
            <person name="Peng D.H."/>
            <person name="Luo Y.B."/>
            <person name="Zou S.Q."/>
            <person name="Chen S.P."/>
            <person name="Lan S."/>
            <person name="Tsai W.C."/>
            <person name="Van de Peer Y."/>
            <person name="Liu Z.J."/>
        </authorList>
    </citation>
    <scope>NUCLEOTIDE SEQUENCE [LARGE SCALE GENOMIC DNA]</scope>
    <source>
        <strain evidence="3">Lor287</strain>
    </source>
</reference>
<protein>
    <recommendedName>
        <fullName evidence="5">Reverse transcriptase domain-containing protein</fullName>
    </recommendedName>
</protein>
<feature type="domain" description="Reverse transcriptase" evidence="1">
    <location>
        <begin position="36"/>
        <end position="192"/>
    </location>
</feature>
<feature type="domain" description="Reverse transcriptase/retrotransposon-derived protein RNase H-like" evidence="2">
    <location>
        <begin position="259"/>
        <end position="340"/>
    </location>
</feature>
<comment type="caution">
    <text evidence="3">The sequence shown here is derived from an EMBL/GenBank/DDBJ whole genome shotgun (WGS) entry which is preliminary data.</text>
</comment>
<dbReference type="InterPro" id="IPR043128">
    <property type="entry name" value="Rev_trsase/Diguanyl_cyclase"/>
</dbReference>
<dbReference type="PANTHER" id="PTHR24559">
    <property type="entry name" value="TRANSPOSON TY3-I GAG-POL POLYPROTEIN"/>
    <property type="match status" value="1"/>
</dbReference>
<evidence type="ECO:0000259" key="2">
    <source>
        <dbReference type="Pfam" id="PF17919"/>
    </source>
</evidence>
<dbReference type="InterPro" id="IPR000477">
    <property type="entry name" value="RT_dom"/>
</dbReference>
<dbReference type="CDD" id="cd01647">
    <property type="entry name" value="RT_LTR"/>
    <property type="match status" value="1"/>
</dbReference>
<dbReference type="InterPro" id="IPR043502">
    <property type="entry name" value="DNA/RNA_pol_sf"/>
</dbReference>
<name>A0AAP0G4N9_9ASPA</name>
<dbReference type="Proteomes" id="UP001418222">
    <property type="component" value="Unassembled WGS sequence"/>
</dbReference>
<organism evidence="3 4">
    <name type="scientific">Platanthera zijinensis</name>
    <dbReference type="NCBI Taxonomy" id="2320716"/>
    <lineage>
        <taxon>Eukaryota</taxon>
        <taxon>Viridiplantae</taxon>
        <taxon>Streptophyta</taxon>
        <taxon>Embryophyta</taxon>
        <taxon>Tracheophyta</taxon>
        <taxon>Spermatophyta</taxon>
        <taxon>Magnoliopsida</taxon>
        <taxon>Liliopsida</taxon>
        <taxon>Asparagales</taxon>
        <taxon>Orchidaceae</taxon>
        <taxon>Orchidoideae</taxon>
        <taxon>Orchideae</taxon>
        <taxon>Orchidinae</taxon>
        <taxon>Platanthera</taxon>
    </lineage>
</organism>
<gene>
    <name evidence="3" type="ORF">KSP39_PZI012537</name>
</gene>
<dbReference type="Gene3D" id="3.10.10.10">
    <property type="entry name" value="HIV Type 1 Reverse Transcriptase, subunit A, domain 1"/>
    <property type="match status" value="1"/>
</dbReference>
<proteinExistence type="predicted"/>